<dbReference type="EMBL" id="AY973594">
    <property type="protein sequence ID" value="AAX99371.1"/>
    <property type="molecule type" value="Genomic_DNA"/>
</dbReference>
<dbReference type="AlphaFoldDB" id="Q52QZ9"/>
<feature type="non-terminal residue" evidence="1">
    <location>
        <position position="1"/>
    </location>
</feature>
<evidence type="ECO:0000313" key="1">
    <source>
        <dbReference type="EMBL" id="AAX99371.1"/>
    </source>
</evidence>
<name>Q52QZ9_CHICK</name>
<organism evidence="1">
    <name type="scientific">Gallus gallus</name>
    <name type="common">Chicken</name>
    <dbReference type="NCBI Taxonomy" id="9031"/>
    <lineage>
        <taxon>Eukaryota</taxon>
        <taxon>Metazoa</taxon>
        <taxon>Chordata</taxon>
        <taxon>Craniata</taxon>
        <taxon>Vertebrata</taxon>
        <taxon>Euteleostomi</taxon>
        <taxon>Archelosauria</taxon>
        <taxon>Archosauria</taxon>
        <taxon>Dinosauria</taxon>
        <taxon>Saurischia</taxon>
        <taxon>Theropoda</taxon>
        <taxon>Coelurosauria</taxon>
        <taxon>Aves</taxon>
        <taxon>Neognathae</taxon>
        <taxon>Galloanserae</taxon>
        <taxon>Galliformes</taxon>
        <taxon>Phasianidae</taxon>
        <taxon>Phasianinae</taxon>
        <taxon>Gallus</taxon>
    </lineage>
</organism>
<accession>Q52QZ9</accession>
<protein>
    <submittedName>
        <fullName evidence="1">MHC class II antigen</fullName>
    </submittedName>
</protein>
<feature type="non-terminal residue" evidence="1">
    <location>
        <position position="77"/>
    </location>
</feature>
<reference evidence="1" key="1">
    <citation type="submission" date="2005-03" db="EMBL/GenBank/DDBJ databases">
        <authorList>
            <person name="Boonyanuwat K."/>
            <person name="Thummabutra S."/>
            <person name="Sookmanee N."/>
            <person name="Vatchavalkhu V."/>
            <person name="Siripholvat V."/>
        </authorList>
    </citation>
    <scope>NUCLEOTIDE SEQUENCE</scope>
    <source>
        <strain evidence="1">PHD15</strain>
        <tissue evidence="1">Blood</tissue>
    </source>
</reference>
<proteinExistence type="predicted"/>
<sequence>FFFCGAISLGSSTSTKTVTWGNTRSIHRWGSRKLNTGTATPSFWRTHGMKWTRSAGTTNRWFMENRMNEVDTFCRHN</sequence>